<evidence type="ECO:0000256" key="4">
    <source>
        <dbReference type="ARBA" id="ARBA00022679"/>
    </source>
</evidence>
<dbReference type="InterPro" id="IPR004507">
    <property type="entry name" value="UbiX-like"/>
</dbReference>
<dbReference type="GO" id="GO:0106141">
    <property type="term" value="F:flavin prenyltransferase activity"/>
    <property type="evidence" value="ECO:0007669"/>
    <property type="project" value="UniProtKB-EC"/>
</dbReference>
<evidence type="ECO:0000256" key="5">
    <source>
        <dbReference type="ARBA" id="ARBA00050612"/>
    </source>
</evidence>
<dbReference type="NCBIfam" id="TIGR00421">
    <property type="entry name" value="ubiX_pad"/>
    <property type="match status" value="1"/>
</dbReference>
<evidence type="ECO:0000313" key="10">
    <source>
        <dbReference type="Proteomes" id="UP000434052"/>
    </source>
</evidence>
<comment type="caution">
    <text evidence="9">The sequence shown here is derived from an EMBL/GenBank/DDBJ whole genome shotgun (WGS) entry which is preliminary data.</text>
</comment>
<dbReference type="Proteomes" id="UP000434052">
    <property type="component" value="Unassembled WGS sequence"/>
</dbReference>
<dbReference type="PANTHER" id="PTHR43374">
    <property type="entry name" value="FLAVIN PRENYLTRANSFERASE"/>
    <property type="match status" value="1"/>
</dbReference>
<evidence type="ECO:0000313" key="9">
    <source>
        <dbReference type="EMBL" id="TVM31429.1"/>
    </source>
</evidence>
<keyword evidence="3 7" id="KW-0288">FMN</keyword>
<comment type="caution">
    <text evidence="7">Lacks conserved residue(s) required for the propagation of feature annotation.</text>
</comment>
<dbReference type="Pfam" id="PF02441">
    <property type="entry name" value="Flavoprotein"/>
    <property type="match status" value="1"/>
</dbReference>
<dbReference type="SUPFAM" id="SSF52507">
    <property type="entry name" value="Homo-oligomeric flavin-containing Cys decarboxylases, HFCD"/>
    <property type="match status" value="1"/>
</dbReference>
<accession>A0A6P1ZDJ3</accession>
<dbReference type="GO" id="GO:0016831">
    <property type="term" value="F:carboxy-lyase activity"/>
    <property type="evidence" value="ECO:0007669"/>
    <property type="project" value="TreeGrafter"/>
</dbReference>
<sequence>MDAPRRIVLGISGASGMPYALRLLYILADNTDVETHVVISDGAREVLGHETQLTGSDLDERLTRATRVYTQHEIAAAPASGSWQHQGMVVCPCSMASLAAIANGFGANLLHRAADVTLKEHRPLILVVRETPLNLVHLRNMTAAAEAGATIMPACPGFYTRPASIEQLVDHLVARILDQLGVPHDLSSRWEG</sequence>
<gene>
    <name evidence="7" type="primary">ubiX</name>
    <name evidence="9" type="ORF">DQK91_18730</name>
</gene>
<protein>
    <recommendedName>
        <fullName evidence="7">Flavin prenyltransferase UbiX</fullName>
        <ecNumber evidence="7">2.5.1.129</ecNumber>
    </recommendedName>
</protein>
<dbReference type="EC" id="2.5.1.129" evidence="7"/>
<dbReference type="Gene3D" id="3.40.50.1950">
    <property type="entry name" value="Flavin prenyltransferase-like"/>
    <property type="match status" value="1"/>
</dbReference>
<evidence type="ECO:0000256" key="6">
    <source>
        <dbReference type="ARBA" id="ARBA00060793"/>
    </source>
</evidence>
<dbReference type="RefSeq" id="WP_144306929.1">
    <property type="nucleotide sequence ID" value="NZ_QMIF01000016.1"/>
</dbReference>
<feature type="binding site" evidence="7">
    <location>
        <begin position="94"/>
        <end position="97"/>
    </location>
    <ligand>
        <name>FMN</name>
        <dbReference type="ChEBI" id="CHEBI:58210"/>
    </ligand>
</feature>
<feature type="binding site" evidence="7">
    <location>
        <begin position="13"/>
        <end position="15"/>
    </location>
    <ligand>
        <name>FMN</name>
        <dbReference type="ChEBI" id="CHEBI:58210"/>
    </ligand>
</feature>
<feature type="binding site" evidence="7">
    <location>
        <position position="175"/>
    </location>
    <ligand>
        <name>dimethylallyl phosphate</name>
        <dbReference type="ChEBI" id="CHEBI:88052"/>
    </ligand>
</feature>
<proteinExistence type="inferred from homology"/>
<comment type="similarity">
    <text evidence="6 7">Belongs to the UbiX/PAD1 family.</text>
</comment>
<keyword evidence="1 7" id="KW-0637">Prenyltransferase</keyword>
<evidence type="ECO:0000256" key="7">
    <source>
        <dbReference type="HAMAP-Rule" id="MF_01984"/>
    </source>
</evidence>
<dbReference type="OrthoDB" id="9781577at2"/>
<evidence type="ECO:0000256" key="3">
    <source>
        <dbReference type="ARBA" id="ARBA00022643"/>
    </source>
</evidence>
<dbReference type="HAMAP" id="MF_01984">
    <property type="entry name" value="ubiX_pad"/>
    <property type="match status" value="1"/>
</dbReference>
<feature type="domain" description="Flavoprotein" evidence="8">
    <location>
        <begin position="6"/>
        <end position="180"/>
    </location>
</feature>
<dbReference type="NCBIfam" id="NF004685">
    <property type="entry name" value="PRK06029.1"/>
    <property type="match status" value="1"/>
</dbReference>
<comment type="catalytic activity">
    <reaction evidence="5 7">
        <text>dimethylallyl phosphate + FMNH2 = prenylated FMNH2 + phosphate</text>
        <dbReference type="Rhea" id="RHEA:37743"/>
        <dbReference type="ChEBI" id="CHEBI:43474"/>
        <dbReference type="ChEBI" id="CHEBI:57618"/>
        <dbReference type="ChEBI" id="CHEBI:87467"/>
        <dbReference type="ChEBI" id="CHEBI:88052"/>
        <dbReference type="EC" id="2.5.1.129"/>
    </reaction>
</comment>
<evidence type="ECO:0000256" key="1">
    <source>
        <dbReference type="ARBA" id="ARBA00022602"/>
    </source>
</evidence>
<dbReference type="FunFam" id="3.40.50.1950:FF:000001">
    <property type="entry name" value="Flavin prenyltransferase UbiX"/>
    <property type="match status" value="1"/>
</dbReference>
<feature type="binding site" evidence="7">
    <location>
        <position position="40"/>
    </location>
    <ligand>
        <name>FMN</name>
        <dbReference type="ChEBI" id="CHEBI:58210"/>
    </ligand>
</feature>
<evidence type="ECO:0000259" key="8">
    <source>
        <dbReference type="Pfam" id="PF02441"/>
    </source>
</evidence>
<dbReference type="PANTHER" id="PTHR43374:SF1">
    <property type="entry name" value="FLAVIN PRENYLTRANSFERASE PAD1, MITOCHONDRIAL"/>
    <property type="match status" value="1"/>
</dbReference>
<dbReference type="EMBL" id="QMIF01000016">
    <property type="protein sequence ID" value="TVM31429.1"/>
    <property type="molecule type" value="Genomic_DNA"/>
</dbReference>
<reference evidence="9 10" key="1">
    <citation type="submission" date="2018-06" db="EMBL/GenBank/DDBJ databases">
        <title>Complete genome of Desulfovibrio marinus P48SEP.</title>
        <authorList>
            <person name="Crispim J.S."/>
            <person name="Vidigal P.M.P."/>
            <person name="Silva L.C.F."/>
            <person name="Araujo L.C."/>
            <person name="Laguardia C.N."/>
            <person name="Dias R.S."/>
            <person name="Sousa M.P."/>
            <person name="Paula S.O."/>
            <person name="Silva C."/>
        </authorList>
    </citation>
    <scope>NUCLEOTIDE SEQUENCE [LARGE SCALE GENOMIC DNA]</scope>
    <source>
        <strain evidence="9 10">P48SEP</strain>
    </source>
</reference>
<keyword evidence="4 7" id="KW-0808">Transferase</keyword>
<comment type="function">
    <text evidence="7">Flavin prenyltransferase that catalyzes the synthesis of the prenylated FMN cofactor (prenyl-FMN) for 4-hydroxy-3-polyprenylbenzoic acid decarboxylase UbiD. The prenyltransferase is metal-independent and links a dimethylallyl moiety from dimethylallyl monophosphate (DMAP) to the flavin N5 and C6 atoms of FMN.</text>
</comment>
<feature type="binding site" evidence="7">
    <location>
        <position position="159"/>
    </location>
    <ligand>
        <name>dimethylallyl phosphate</name>
        <dbReference type="ChEBI" id="CHEBI:88052"/>
    </ligand>
</feature>
<name>A0A6P1ZDJ3_9BACT</name>
<dbReference type="InterPro" id="IPR003382">
    <property type="entry name" value="Flavoprotein"/>
</dbReference>
<evidence type="ECO:0000256" key="2">
    <source>
        <dbReference type="ARBA" id="ARBA00022630"/>
    </source>
</evidence>
<dbReference type="AlphaFoldDB" id="A0A6P1ZDJ3"/>
<feature type="binding site" evidence="7">
    <location>
        <position position="129"/>
    </location>
    <ligand>
        <name>FMN</name>
        <dbReference type="ChEBI" id="CHEBI:58210"/>
    </ligand>
</feature>
<organism evidence="9 10">
    <name type="scientific">Oceanidesulfovibrio marinus</name>
    <dbReference type="NCBI Taxonomy" id="370038"/>
    <lineage>
        <taxon>Bacteria</taxon>
        <taxon>Pseudomonadati</taxon>
        <taxon>Thermodesulfobacteriota</taxon>
        <taxon>Desulfovibrionia</taxon>
        <taxon>Desulfovibrionales</taxon>
        <taxon>Desulfovibrionaceae</taxon>
        <taxon>Oceanidesulfovibrio</taxon>
    </lineage>
</organism>
<keyword evidence="2 7" id="KW-0285">Flavoprotein</keyword>
<dbReference type="InterPro" id="IPR036551">
    <property type="entry name" value="Flavin_trans-like"/>
</dbReference>